<dbReference type="RefSeq" id="WP_307410257.1">
    <property type="nucleotide sequence ID" value="NZ_JAUSUR010000007.1"/>
</dbReference>
<feature type="compositionally biased region" description="Low complexity" evidence="1">
    <location>
        <begin position="119"/>
        <end position="141"/>
    </location>
</feature>
<dbReference type="Gene3D" id="2.60.40.10">
    <property type="entry name" value="Immunoglobulins"/>
    <property type="match status" value="1"/>
</dbReference>
<keyword evidence="4" id="KW-1185">Reference proteome</keyword>
<dbReference type="Pfam" id="PF16403">
    <property type="entry name" value="Bact_surface_Ig-like"/>
    <property type="match status" value="1"/>
</dbReference>
<reference evidence="3 4" key="1">
    <citation type="submission" date="2023-07" db="EMBL/GenBank/DDBJ databases">
        <title>Genomic Encyclopedia of Type Strains, Phase IV (KMG-IV): sequencing the most valuable type-strain genomes for metagenomic binning, comparative biology and taxonomic classification.</title>
        <authorList>
            <person name="Goeker M."/>
        </authorList>
    </citation>
    <scope>NUCLEOTIDE SEQUENCE [LARGE SCALE GENOMIC DNA]</scope>
    <source>
        <strain evidence="3 4">DSM 16784</strain>
    </source>
</reference>
<organism evidence="3 4">
    <name type="scientific">Breznakia pachnodae</name>
    <dbReference type="NCBI Taxonomy" id="265178"/>
    <lineage>
        <taxon>Bacteria</taxon>
        <taxon>Bacillati</taxon>
        <taxon>Bacillota</taxon>
        <taxon>Erysipelotrichia</taxon>
        <taxon>Erysipelotrichales</taxon>
        <taxon>Erysipelotrichaceae</taxon>
        <taxon>Breznakia</taxon>
    </lineage>
</organism>
<feature type="domain" description="Pesticidal crystal protein Cry22Aa Ig-like" evidence="2">
    <location>
        <begin position="43"/>
        <end position="108"/>
    </location>
</feature>
<sequence>MLIVLLVCGCSDSDESDTSQTKEEDTISVSVKDLSGPVITTEKDTFELTVGDSFVLDDYIEVIDNVDGKLQYELKGSYDTKKVGTYEITIHAKDKSGNASNKKMTINVKEKEKEKPVESDTSTEQSNSSNNSSYQGSSDNSTQNQSGVKPNGKKFLLEDGYTMSGGSNAADDACLNYILQNVSPGWKGVCRTLTDANGVPTGSEAVWESY</sequence>
<name>A0ABU0E6M5_9FIRM</name>
<dbReference type="InterPro" id="IPR013783">
    <property type="entry name" value="Ig-like_fold"/>
</dbReference>
<evidence type="ECO:0000313" key="4">
    <source>
        <dbReference type="Proteomes" id="UP001230220"/>
    </source>
</evidence>
<feature type="region of interest" description="Disordered" evidence="1">
    <location>
        <begin position="98"/>
        <end position="153"/>
    </location>
</feature>
<evidence type="ECO:0000313" key="3">
    <source>
        <dbReference type="EMBL" id="MDQ0362542.1"/>
    </source>
</evidence>
<comment type="caution">
    <text evidence="3">The sequence shown here is derived from an EMBL/GenBank/DDBJ whole genome shotgun (WGS) entry which is preliminary data.</text>
</comment>
<feature type="compositionally biased region" description="Basic and acidic residues" evidence="1">
    <location>
        <begin position="108"/>
        <end position="118"/>
    </location>
</feature>
<accession>A0ABU0E6M5</accession>
<protein>
    <recommendedName>
        <fullName evidence="2">Pesticidal crystal protein Cry22Aa Ig-like domain-containing protein</fullName>
    </recommendedName>
</protein>
<dbReference type="EMBL" id="JAUSUR010000007">
    <property type="protein sequence ID" value="MDQ0362542.1"/>
    <property type="molecule type" value="Genomic_DNA"/>
</dbReference>
<gene>
    <name evidence="3" type="ORF">J2S15_003296</name>
</gene>
<dbReference type="InterPro" id="IPR032179">
    <property type="entry name" value="Cry22Aa_Ig-like"/>
</dbReference>
<dbReference type="Proteomes" id="UP001230220">
    <property type="component" value="Unassembled WGS sequence"/>
</dbReference>
<evidence type="ECO:0000259" key="2">
    <source>
        <dbReference type="Pfam" id="PF16403"/>
    </source>
</evidence>
<evidence type="ECO:0000256" key="1">
    <source>
        <dbReference type="SAM" id="MobiDB-lite"/>
    </source>
</evidence>
<proteinExistence type="predicted"/>